<dbReference type="EMBL" id="RQTK01000184">
    <property type="protein sequence ID" value="RUS85055.1"/>
    <property type="molecule type" value="Genomic_DNA"/>
</dbReference>
<gene>
    <name evidence="1" type="ORF">EGW08_007192</name>
</gene>
<comment type="caution">
    <text evidence="1">The sequence shown here is derived from an EMBL/GenBank/DDBJ whole genome shotgun (WGS) entry which is preliminary data.</text>
</comment>
<dbReference type="AlphaFoldDB" id="A0A3S1C7J2"/>
<accession>A0A3S1C7J2</accession>
<dbReference type="Proteomes" id="UP000271974">
    <property type="component" value="Unassembled WGS sequence"/>
</dbReference>
<protein>
    <submittedName>
        <fullName evidence="1">Uncharacterized protein</fullName>
    </submittedName>
</protein>
<evidence type="ECO:0000313" key="2">
    <source>
        <dbReference type="Proteomes" id="UP000271974"/>
    </source>
</evidence>
<keyword evidence="2" id="KW-1185">Reference proteome</keyword>
<sequence>MADEDPLTLNRQKNSECLEKSDDIDPEDKLMLQNSMTVQIEFKGSPLDLQYGLLSHPPVLITVMAALQHILLCLSSALATSQVVADSACAPYDHPIRSQLFCTTLCMVGICTFLQTAFGVRFESIFSSHTDKKHHRNLHPHHVENLSRI</sequence>
<reference evidence="1 2" key="1">
    <citation type="submission" date="2019-01" db="EMBL/GenBank/DDBJ databases">
        <title>A draft genome assembly of the solar-powered sea slug Elysia chlorotica.</title>
        <authorList>
            <person name="Cai H."/>
            <person name="Li Q."/>
            <person name="Fang X."/>
            <person name="Li J."/>
            <person name="Curtis N.E."/>
            <person name="Altenburger A."/>
            <person name="Shibata T."/>
            <person name="Feng M."/>
            <person name="Maeda T."/>
            <person name="Schwartz J.A."/>
            <person name="Shigenobu S."/>
            <person name="Lundholm N."/>
            <person name="Nishiyama T."/>
            <person name="Yang H."/>
            <person name="Hasebe M."/>
            <person name="Li S."/>
            <person name="Pierce S.K."/>
            <person name="Wang J."/>
        </authorList>
    </citation>
    <scope>NUCLEOTIDE SEQUENCE [LARGE SCALE GENOMIC DNA]</scope>
    <source>
        <strain evidence="1">EC2010</strain>
        <tissue evidence="1">Whole organism of an adult</tissue>
    </source>
</reference>
<proteinExistence type="predicted"/>
<dbReference type="OrthoDB" id="6156988at2759"/>
<name>A0A3S1C7J2_ELYCH</name>
<dbReference type="STRING" id="188477.A0A3S1C7J2"/>
<evidence type="ECO:0000313" key="1">
    <source>
        <dbReference type="EMBL" id="RUS85055.1"/>
    </source>
</evidence>
<organism evidence="1 2">
    <name type="scientific">Elysia chlorotica</name>
    <name type="common">Eastern emerald elysia</name>
    <name type="synonym">Sea slug</name>
    <dbReference type="NCBI Taxonomy" id="188477"/>
    <lineage>
        <taxon>Eukaryota</taxon>
        <taxon>Metazoa</taxon>
        <taxon>Spiralia</taxon>
        <taxon>Lophotrochozoa</taxon>
        <taxon>Mollusca</taxon>
        <taxon>Gastropoda</taxon>
        <taxon>Heterobranchia</taxon>
        <taxon>Euthyneura</taxon>
        <taxon>Panpulmonata</taxon>
        <taxon>Sacoglossa</taxon>
        <taxon>Placobranchoidea</taxon>
        <taxon>Plakobranchidae</taxon>
        <taxon>Elysia</taxon>
    </lineage>
</organism>